<dbReference type="AlphaFoldDB" id="M0KF33"/>
<reference evidence="3 4" key="1">
    <citation type="journal article" date="2014" name="PLoS Genet.">
        <title>Phylogenetically driven sequencing of extremely halophilic archaea reveals strategies for static and dynamic osmo-response.</title>
        <authorList>
            <person name="Becker E.A."/>
            <person name="Seitzer P.M."/>
            <person name="Tritt A."/>
            <person name="Larsen D."/>
            <person name="Krusor M."/>
            <person name="Yao A.I."/>
            <person name="Wu D."/>
            <person name="Madern D."/>
            <person name="Eisen J.A."/>
            <person name="Darling A.E."/>
            <person name="Facciotti M.T."/>
        </authorList>
    </citation>
    <scope>NUCLEOTIDE SEQUENCE [LARGE SCALE GENOMIC DNA]</scope>
    <source>
        <strain evidence="3 4">ATCC 33799</strain>
    </source>
</reference>
<name>M0KF33_9EURY</name>
<dbReference type="PATRIC" id="fig|662475.6.peg.1792"/>
<organism evidence="3 4">
    <name type="scientific">Haloarcula marismortui ATCC 33799</name>
    <dbReference type="NCBI Taxonomy" id="662475"/>
    <lineage>
        <taxon>Archaea</taxon>
        <taxon>Methanobacteriati</taxon>
        <taxon>Methanobacteriota</taxon>
        <taxon>Stenosarchaea group</taxon>
        <taxon>Halobacteria</taxon>
        <taxon>Halobacteriales</taxon>
        <taxon>Haloarculaceae</taxon>
        <taxon>Haloarcula</taxon>
    </lineage>
</organism>
<comment type="caution">
    <text evidence="3">The sequence shown here is derived from an EMBL/GenBank/DDBJ whole genome shotgun (WGS) entry which is preliminary data.</text>
</comment>
<dbReference type="NCBIfam" id="NF033547">
    <property type="entry name" value="transpos_IS1595"/>
    <property type="match status" value="1"/>
</dbReference>
<evidence type="ECO:0000256" key="1">
    <source>
        <dbReference type="SAM" id="MobiDB-lite"/>
    </source>
</evidence>
<keyword evidence="4" id="KW-1185">Reference proteome</keyword>
<feature type="compositionally biased region" description="Low complexity" evidence="1">
    <location>
        <begin position="148"/>
        <end position="160"/>
    </location>
</feature>
<dbReference type="Proteomes" id="UP000011687">
    <property type="component" value="Unassembled WGS sequence"/>
</dbReference>
<protein>
    <submittedName>
        <fullName evidence="3">ISH4 transposase</fullName>
    </submittedName>
</protein>
<dbReference type="InterPro" id="IPR024445">
    <property type="entry name" value="Tnp_ISXO2-like"/>
</dbReference>
<accession>M0KF33</accession>
<dbReference type="Pfam" id="PF12762">
    <property type="entry name" value="DDE_Tnp_IS1595"/>
    <property type="match status" value="1"/>
</dbReference>
<dbReference type="PANTHER" id="PTHR33293:SF1">
    <property type="entry name" value="INSERTION ELEMENT IS1 1 PROTEIN INSB-RELATED"/>
    <property type="match status" value="1"/>
</dbReference>
<evidence type="ECO:0000313" key="4">
    <source>
        <dbReference type="Proteomes" id="UP000011687"/>
    </source>
</evidence>
<evidence type="ECO:0000313" key="3">
    <source>
        <dbReference type="EMBL" id="EMA18799.1"/>
    </source>
</evidence>
<feature type="domain" description="ISXO2-like transposase" evidence="2">
    <location>
        <begin position="120"/>
        <end position="271"/>
    </location>
</feature>
<dbReference type="SMART" id="SM01126">
    <property type="entry name" value="DDE_Tnp_IS1595"/>
    <property type="match status" value="1"/>
</dbReference>
<feature type="compositionally biased region" description="Basic and acidic residues" evidence="1">
    <location>
        <begin position="138"/>
        <end position="147"/>
    </location>
</feature>
<feature type="region of interest" description="Disordered" evidence="1">
    <location>
        <begin position="138"/>
        <end position="163"/>
    </location>
</feature>
<sequence length="271" mass="31337">MIPLDVFGSESVAADLLEQVRWRDGVTCPRCRSDRTVRNGSYREFQRYLCKNCDRTFNDKTGTIFAHSKIALRRWLFSIYAFLRFNTSLRQLQCEIEVTHKTMHRRIERFARALDAPSLNLVGPVEIDEVYVSAGKKGRERDRESRSRGLSTRGRGSYSSDKPPIFIIADRGTEQRYVIPAKAADESTIRLLLADRQQESLTVYTDGFRAYEPLEADDAFDRKYVVHSDGEYADDEVHVNTCESHASQVRRWLSPHRGISKDKLTQYLRAF</sequence>
<dbReference type="PANTHER" id="PTHR33293">
    <property type="entry name" value="INSERTION ELEMENT IS1 1 PROTEIN INSB-RELATED"/>
    <property type="match status" value="1"/>
</dbReference>
<gene>
    <name evidence="3" type="ORF">C435_09174</name>
</gene>
<dbReference type="InterPro" id="IPR024442">
    <property type="entry name" value="Transposase_Zn_ribbon"/>
</dbReference>
<proteinExistence type="predicted"/>
<dbReference type="Pfam" id="PF12760">
    <property type="entry name" value="Zn_ribbon_IS1595"/>
    <property type="match status" value="1"/>
</dbReference>
<dbReference type="EMBL" id="AOLS01000047">
    <property type="protein sequence ID" value="EMA18799.1"/>
    <property type="molecule type" value="Genomic_DNA"/>
</dbReference>
<evidence type="ECO:0000259" key="2">
    <source>
        <dbReference type="SMART" id="SM01126"/>
    </source>
</evidence>
<dbReference type="InterPro" id="IPR051354">
    <property type="entry name" value="Transposase_27_IS1"/>
</dbReference>